<name>A0A9Q3UBC5_VIBPH</name>
<proteinExistence type="predicted"/>
<gene>
    <name evidence="1" type="ORF">IB292_03480</name>
</gene>
<accession>A0A9Q3UBC5</accession>
<sequence length="131" mass="14561">MSGVKYEYQGAKGLVEISKLTGIPKPTLAARIRKFNLTVKEAVEYTHVRGKVIHKYKGFVGLTAIAREFGANYHTLRHRVEKMGLPIEVALTQESFQEGNRGQRAKNPEENGLLVNLSPLWALALGIKECA</sequence>
<evidence type="ECO:0000313" key="1">
    <source>
        <dbReference type="EMBL" id="MCC3804094.1"/>
    </source>
</evidence>
<dbReference type="RefSeq" id="WP_228085762.1">
    <property type="nucleotide sequence ID" value="NZ_JACVHL010000003.1"/>
</dbReference>
<dbReference type="AlphaFoldDB" id="A0A9Q3UBC5"/>
<dbReference type="Proteomes" id="UP000726777">
    <property type="component" value="Unassembled WGS sequence"/>
</dbReference>
<evidence type="ECO:0000313" key="2">
    <source>
        <dbReference type="Proteomes" id="UP000726777"/>
    </source>
</evidence>
<protein>
    <submittedName>
        <fullName evidence="1">Uncharacterized protein</fullName>
    </submittedName>
</protein>
<reference evidence="1" key="1">
    <citation type="submission" date="2020-09" db="EMBL/GenBank/DDBJ databases">
        <title>Genome sequence of Vibrio parahaemolyticus isolates.</title>
        <authorList>
            <person name="Hammerl J.A."/>
            <person name="Strauch E."/>
        </authorList>
    </citation>
    <scope>NUCLEOTIDE SEQUENCE</scope>
    <source>
        <strain evidence="1">17-VB00146</strain>
    </source>
</reference>
<comment type="caution">
    <text evidence="1">The sequence shown here is derived from an EMBL/GenBank/DDBJ whole genome shotgun (WGS) entry which is preliminary data.</text>
</comment>
<dbReference type="EMBL" id="JACVHL010000003">
    <property type="protein sequence ID" value="MCC3804094.1"/>
    <property type="molecule type" value="Genomic_DNA"/>
</dbReference>
<organism evidence="1 2">
    <name type="scientific">Vibrio parahaemolyticus</name>
    <dbReference type="NCBI Taxonomy" id="670"/>
    <lineage>
        <taxon>Bacteria</taxon>
        <taxon>Pseudomonadati</taxon>
        <taxon>Pseudomonadota</taxon>
        <taxon>Gammaproteobacteria</taxon>
        <taxon>Vibrionales</taxon>
        <taxon>Vibrionaceae</taxon>
        <taxon>Vibrio</taxon>
    </lineage>
</organism>